<keyword evidence="4" id="KW-1133">Transmembrane helix</keyword>
<evidence type="ECO:0000256" key="1">
    <source>
        <dbReference type="ARBA" id="ARBA00001947"/>
    </source>
</evidence>
<dbReference type="InterPro" id="IPR036291">
    <property type="entry name" value="NAD(P)-bd_dom_sf"/>
</dbReference>
<dbReference type="SUPFAM" id="SSF51735">
    <property type="entry name" value="NAD(P)-binding Rossmann-fold domains"/>
    <property type="match status" value="1"/>
</dbReference>
<feature type="transmembrane region" description="Helical" evidence="4">
    <location>
        <begin position="81"/>
        <end position="97"/>
    </location>
</feature>
<dbReference type="EMBL" id="JAULSY010000482">
    <property type="protein sequence ID" value="KAK0647377.1"/>
    <property type="molecule type" value="Genomic_DNA"/>
</dbReference>
<evidence type="ECO:0000313" key="6">
    <source>
        <dbReference type="Proteomes" id="UP001174997"/>
    </source>
</evidence>
<dbReference type="Proteomes" id="UP001174997">
    <property type="component" value="Unassembled WGS sequence"/>
</dbReference>
<evidence type="ECO:0000256" key="4">
    <source>
        <dbReference type="SAM" id="Phobius"/>
    </source>
</evidence>
<proteinExistence type="predicted"/>
<keyword evidence="2" id="KW-0479">Metal-binding</keyword>
<accession>A0AA40CQW6</accession>
<name>A0AA40CQW6_9PEZI</name>
<comment type="cofactor">
    <cofactor evidence="1">
        <name>Zn(2+)</name>
        <dbReference type="ChEBI" id="CHEBI:29105"/>
    </cofactor>
</comment>
<keyword evidence="6" id="KW-1185">Reference proteome</keyword>
<keyword evidence="4" id="KW-0472">Membrane</keyword>
<protein>
    <submittedName>
        <fullName evidence="5">Uncharacterized protein</fullName>
    </submittedName>
</protein>
<dbReference type="PANTHER" id="PTHR42813:SF1">
    <property type="entry name" value="DEHYDROGENASE, PUTATIVE (AFU_ORTHOLOGUE AFUA_5G03930)-RELATED"/>
    <property type="match status" value="1"/>
</dbReference>
<reference evidence="5" key="1">
    <citation type="submission" date="2023-06" db="EMBL/GenBank/DDBJ databases">
        <title>Genome-scale phylogeny and comparative genomics of the fungal order Sordariales.</title>
        <authorList>
            <consortium name="Lawrence Berkeley National Laboratory"/>
            <person name="Hensen N."/>
            <person name="Bonometti L."/>
            <person name="Westerberg I."/>
            <person name="Brannstrom I.O."/>
            <person name="Guillou S."/>
            <person name="Cros-Aarteil S."/>
            <person name="Calhoun S."/>
            <person name="Haridas S."/>
            <person name="Kuo A."/>
            <person name="Mondo S."/>
            <person name="Pangilinan J."/>
            <person name="Riley R."/>
            <person name="Labutti K."/>
            <person name="Andreopoulos B."/>
            <person name="Lipzen A."/>
            <person name="Chen C."/>
            <person name="Yanf M."/>
            <person name="Daum C."/>
            <person name="Ng V."/>
            <person name="Clum A."/>
            <person name="Steindorff A."/>
            <person name="Ohm R."/>
            <person name="Martin F."/>
            <person name="Silar P."/>
            <person name="Natvig D."/>
            <person name="Lalanne C."/>
            <person name="Gautier V."/>
            <person name="Ament-Velasquez S.L."/>
            <person name="Kruys A."/>
            <person name="Hutchinson M.I."/>
            <person name="Powell A.J."/>
            <person name="Barry K."/>
            <person name="Miller A.N."/>
            <person name="Grigoriev I.V."/>
            <person name="Debuchy R."/>
            <person name="Gladieux P."/>
            <person name="Thoren M.H."/>
            <person name="Johannesson H."/>
        </authorList>
    </citation>
    <scope>NUCLEOTIDE SEQUENCE</scope>
    <source>
        <strain evidence="5">CBS 307.81</strain>
    </source>
</reference>
<gene>
    <name evidence="5" type="ORF">QBC41DRAFT_308556</name>
</gene>
<evidence type="ECO:0000256" key="3">
    <source>
        <dbReference type="ARBA" id="ARBA00022833"/>
    </source>
</evidence>
<keyword evidence="3" id="KW-0862">Zinc</keyword>
<dbReference type="AlphaFoldDB" id="A0AA40CQW6"/>
<evidence type="ECO:0000313" key="5">
    <source>
        <dbReference type="EMBL" id="KAK0647377.1"/>
    </source>
</evidence>
<sequence>MHSKPSSKAGAWVVASLDRYSHLTGGYAGGQAEYVRILLAQKNLLKTPDNIPDEKALYISDLLPTSYHSVVYTGVKEGDTVAIWGLGLIGFMACFWAKKRGVKRVIGIDNNWRTEYAKSKIPGLETIN</sequence>
<dbReference type="Gene3D" id="3.90.180.10">
    <property type="entry name" value="Medium-chain alcohol dehydrogenases, catalytic domain"/>
    <property type="match status" value="1"/>
</dbReference>
<evidence type="ECO:0000256" key="2">
    <source>
        <dbReference type="ARBA" id="ARBA00022723"/>
    </source>
</evidence>
<dbReference type="Gene3D" id="3.40.50.720">
    <property type="entry name" value="NAD(P)-binding Rossmann-like Domain"/>
    <property type="match status" value="1"/>
</dbReference>
<keyword evidence="4" id="KW-0812">Transmembrane</keyword>
<comment type="caution">
    <text evidence="5">The sequence shown here is derived from an EMBL/GenBank/DDBJ whole genome shotgun (WGS) entry which is preliminary data.</text>
</comment>
<dbReference type="PANTHER" id="PTHR42813">
    <property type="entry name" value="ZINC-TYPE ALCOHOL DEHYDROGENASE-LIKE"/>
    <property type="match status" value="1"/>
</dbReference>
<dbReference type="GO" id="GO:0046872">
    <property type="term" value="F:metal ion binding"/>
    <property type="evidence" value="ECO:0007669"/>
    <property type="project" value="UniProtKB-KW"/>
</dbReference>
<organism evidence="5 6">
    <name type="scientific">Cercophora samala</name>
    <dbReference type="NCBI Taxonomy" id="330535"/>
    <lineage>
        <taxon>Eukaryota</taxon>
        <taxon>Fungi</taxon>
        <taxon>Dikarya</taxon>
        <taxon>Ascomycota</taxon>
        <taxon>Pezizomycotina</taxon>
        <taxon>Sordariomycetes</taxon>
        <taxon>Sordariomycetidae</taxon>
        <taxon>Sordariales</taxon>
        <taxon>Lasiosphaeriaceae</taxon>
        <taxon>Cercophora</taxon>
    </lineage>
</organism>